<organism evidence="2 3">
    <name type="scientific">Streptomyces labedae</name>
    <dbReference type="NCBI Taxonomy" id="285569"/>
    <lineage>
        <taxon>Bacteria</taxon>
        <taxon>Bacillati</taxon>
        <taxon>Actinomycetota</taxon>
        <taxon>Actinomycetes</taxon>
        <taxon>Kitasatosporales</taxon>
        <taxon>Streptomycetaceae</taxon>
        <taxon>Streptomyces</taxon>
    </lineage>
</organism>
<reference evidence="3" key="1">
    <citation type="journal article" date="2019" name="Int. J. Syst. Evol. Microbiol.">
        <title>The Global Catalogue of Microorganisms (GCM) 10K type strain sequencing project: providing services to taxonomists for standard genome sequencing and annotation.</title>
        <authorList>
            <consortium name="The Broad Institute Genomics Platform"/>
            <consortium name="The Broad Institute Genome Sequencing Center for Infectious Disease"/>
            <person name="Wu L."/>
            <person name="Ma J."/>
        </authorList>
    </citation>
    <scope>NUCLEOTIDE SEQUENCE [LARGE SCALE GENOMIC DNA]</scope>
    <source>
        <strain evidence="3">JCM 9381</strain>
    </source>
</reference>
<comment type="caution">
    <text evidence="2">The sequence shown here is derived from an EMBL/GenBank/DDBJ whole genome shotgun (WGS) entry which is preliminary data.</text>
</comment>
<proteinExistence type="predicted"/>
<evidence type="ECO:0000256" key="1">
    <source>
        <dbReference type="SAM" id="MobiDB-lite"/>
    </source>
</evidence>
<protein>
    <submittedName>
        <fullName evidence="2">Uncharacterized protein</fullName>
    </submittedName>
</protein>
<sequence length="65" mass="7148">MGVSPRGARVAGGRRGSLRWERIQLEEAGSSRDAATAGARWLNSRYGDSYSERGQHRGTRRSGSR</sequence>
<gene>
    <name evidence="2" type="ORF">GCM10010469_29320</name>
</gene>
<dbReference type="Proteomes" id="UP001500728">
    <property type="component" value="Unassembled WGS sequence"/>
</dbReference>
<name>A0ABP6QWJ6_9ACTN</name>
<evidence type="ECO:0000313" key="3">
    <source>
        <dbReference type="Proteomes" id="UP001500728"/>
    </source>
</evidence>
<dbReference type="EMBL" id="BAAAUW010000011">
    <property type="protein sequence ID" value="GAA3261931.1"/>
    <property type="molecule type" value="Genomic_DNA"/>
</dbReference>
<accession>A0ABP6QWJ6</accession>
<feature type="region of interest" description="Disordered" evidence="1">
    <location>
        <begin position="42"/>
        <end position="65"/>
    </location>
</feature>
<evidence type="ECO:0000313" key="2">
    <source>
        <dbReference type="EMBL" id="GAA3261931.1"/>
    </source>
</evidence>
<keyword evidence="3" id="KW-1185">Reference proteome</keyword>
<feature type="compositionally biased region" description="Basic residues" evidence="1">
    <location>
        <begin position="56"/>
        <end position="65"/>
    </location>
</feature>